<keyword evidence="1" id="KW-0472">Membrane</keyword>
<comment type="caution">
    <text evidence="2">The sequence shown here is derived from an EMBL/GenBank/DDBJ whole genome shotgun (WGS) entry which is preliminary data.</text>
</comment>
<feature type="transmembrane region" description="Helical" evidence="1">
    <location>
        <begin position="57"/>
        <end position="74"/>
    </location>
</feature>
<evidence type="ECO:0000313" key="3">
    <source>
        <dbReference type="Proteomes" id="UP001175226"/>
    </source>
</evidence>
<keyword evidence="3" id="KW-1185">Reference proteome</keyword>
<keyword evidence="1" id="KW-1133">Transmembrane helix</keyword>
<proteinExistence type="predicted"/>
<name>A0AA39MIH6_9AGAR</name>
<sequence length="101" mass="11492">MSRFPCHCGAELRYAWRDLSLSIMAISTVRATYSDDVSFVNDSSTSETIYSSSVRRLVASYIFFPLLSISLIAFKLTAVYRYSMLCFGVSHRFLIGRFFCA</sequence>
<protein>
    <submittedName>
        <fullName evidence="2">Uncharacterized protein</fullName>
    </submittedName>
</protein>
<reference evidence="2" key="1">
    <citation type="submission" date="2023-06" db="EMBL/GenBank/DDBJ databases">
        <authorList>
            <consortium name="Lawrence Berkeley National Laboratory"/>
            <person name="Ahrendt S."/>
            <person name="Sahu N."/>
            <person name="Indic B."/>
            <person name="Wong-Bajracharya J."/>
            <person name="Merenyi Z."/>
            <person name="Ke H.-M."/>
            <person name="Monk M."/>
            <person name="Kocsube S."/>
            <person name="Drula E."/>
            <person name="Lipzen A."/>
            <person name="Balint B."/>
            <person name="Henrissat B."/>
            <person name="Andreopoulos B."/>
            <person name="Martin F.M."/>
            <person name="Harder C.B."/>
            <person name="Rigling D."/>
            <person name="Ford K.L."/>
            <person name="Foster G.D."/>
            <person name="Pangilinan J."/>
            <person name="Papanicolaou A."/>
            <person name="Barry K."/>
            <person name="LaButti K."/>
            <person name="Viragh M."/>
            <person name="Koriabine M."/>
            <person name="Yan M."/>
            <person name="Riley R."/>
            <person name="Champramary S."/>
            <person name="Plett K.L."/>
            <person name="Tsai I.J."/>
            <person name="Slot J."/>
            <person name="Sipos G."/>
            <person name="Plett J."/>
            <person name="Nagy L.G."/>
            <person name="Grigoriev I.V."/>
        </authorList>
    </citation>
    <scope>NUCLEOTIDE SEQUENCE</scope>
    <source>
        <strain evidence="2">FPL87.14</strain>
    </source>
</reference>
<dbReference type="AlphaFoldDB" id="A0AA39MIH6"/>
<accession>A0AA39MIH6</accession>
<gene>
    <name evidence="2" type="ORF">EV421DRAFT_1138274</name>
</gene>
<dbReference type="EMBL" id="JAUEPT010000057">
    <property type="protein sequence ID" value="KAK0436111.1"/>
    <property type="molecule type" value="Genomic_DNA"/>
</dbReference>
<evidence type="ECO:0000256" key="1">
    <source>
        <dbReference type="SAM" id="Phobius"/>
    </source>
</evidence>
<evidence type="ECO:0000313" key="2">
    <source>
        <dbReference type="EMBL" id="KAK0436111.1"/>
    </source>
</evidence>
<dbReference type="Proteomes" id="UP001175226">
    <property type="component" value="Unassembled WGS sequence"/>
</dbReference>
<organism evidence="2 3">
    <name type="scientific">Armillaria borealis</name>
    <dbReference type="NCBI Taxonomy" id="47425"/>
    <lineage>
        <taxon>Eukaryota</taxon>
        <taxon>Fungi</taxon>
        <taxon>Dikarya</taxon>
        <taxon>Basidiomycota</taxon>
        <taxon>Agaricomycotina</taxon>
        <taxon>Agaricomycetes</taxon>
        <taxon>Agaricomycetidae</taxon>
        <taxon>Agaricales</taxon>
        <taxon>Marasmiineae</taxon>
        <taxon>Physalacriaceae</taxon>
        <taxon>Armillaria</taxon>
    </lineage>
</organism>
<keyword evidence="1" id="KW-0812">Transmembrane</keyword>